<dbReference type="EMBL" id="SIXI01000006">
    <property type="protein sequence ID" value="TBO28742.1"/>
    <property type="molecule type" value="Genomic_DNA"/>
</dbReference>
<keyword evidence="2" id="KW-0489">Methyltransferase</keyword>
<dbReference type="Gene3D" id="3.40.50.150">
    <property type="entry name" value="Vaccinia Virus protein VP39"/>
    <property type="match status" value="1"/>
</dbReference>
<sequence length="278" mass="31638">MTQVDPIIELHPWLALPAGRALLAWEQAQIDERVADIFGFHALQLGMPELHALRANRMQHRWLAVDTAYQGWQPSAGPVSPEGHAFSAPTLWCDFEQLPFPNQSLDLVVMPHALELARDPHHTLREVARVLMPEGRVVIAGFNPASLWGLWQRAGQWGVSRASVLPQGEFMAYWRLRDWLRLLDLEVDNGTFGMYRPMLRNERMWERLDWMEPAGERWWPVLGAVYLVVAVKRARGMRLVGRVKKAVRAPAAAPAVVANRHTSAPRLHWPDDATGNQR</sequence>
<organism evidence="2 3">
    <name type="scientific">Aquabacterium lacunae</name>
    <dbReference type="NCBI Taxonomy" id="2528630"/>
    <lineage>
        <taxon>Bacteria</taxon>
        <taxon>Pseudomonadati</taxon>
        <taxon>Pseudomonadota</taxon>
        <taxon>Betaproteobacteria</taxon>
        <taxon>Burkholderiales</taxon>
        <taxon>Aquabacterium</taxon>
    </lineage>
</organism>
<evidence type="ECO:0000313" key="2">
    <source>
        <dbReference type="EMBL" id="TBO28742.1"/>
    </source>
</evidence>
<dbReference type="InterPro" id="IPR013216">
    <property type="entry name" value="Methyltransf_11"/>
</dbReference>
<dbReference type="CDD" id="cd02440">
    <property type="entry name" value="AdoMet_MTases"/>
    <property type="match status" value="1"/>
</dbReference>
<comment type="caution">
    <text evidence="2">The sequence shown here is derived from an EMBL/GenBank/DDBJ whole genome shotgun (WGS) entry which is preliminary data.</text>
</comment>
<dbReference type="InterPro" id="IPR029063">
    <property type="entry name" value="SAM-dependent_MTases_sf"/>
</dbReference>
<keyword evidence="3" id="KW-1185">Reference proteome</keyword>
<protein>
    <submittedName>
        <fullName evidence="2">Class I SAM-dependent methyltransferase</fullName>
    </submittedName>
</protein>
<evidence type="ECO:0000259" key="1">
    <source>
        <dbReference type="Pfam" id="PF08241"/>
    </source>
</evidence>
<gene>
    <name evidence="2" type="ORF">EYS42_14090</name>
</gene>
<keyword evidence="2" id="KW-0808">Transferase</keyword>
<reference evidence="2 3" key="1">
    <citation type="submission" date="2019-02" db="EMBL/GenBank/DDBJ databases">
        <title>Aquabacterium sp. strain KMB7.</title>
        <authorList>
            <person name="Chen W.-M."/>
        </authorList>
    </citation>
    <scope>NUCLEOTIDE SEQUENCE [LARGE SCALE GENOMIC DNA]</scope>
    <source>
        <strain evidence="2 3">KMB7</strain>
    </source>
</reference>
<evidence type="ECO:0000313" key="3">
    <source>
        <dbReference type="Proteomes" id="UP000292120"/>
    </source>
</evidence>
<name>A0A4Q9H101_9BURK</name>
<dbReference type="RefSeq" id="WP_130968833.1">
    <property type="nucleotide sequence ID" value="NZ_SIXI01000006.1"/>
</dbReference>
<proteinExistence type="predicted"/>
<dbReference type="GO" id="GO:0008757">
    <property type="term" value="F:S-adenosylmethionine-dependent methyltransferase activity"/>
    <property type="evidence" value="ECO:0007669"/>
    <property type="project" value="InterPro"/>
</dbReference>
<accession>A0A4Q9H101</accession>
<dbReference type="Pfam" id="PF08241">
    <property type="entry name" value="Methyltransf_11"/>
    <property type="match status" value="1"/>
</dbReference>
<dbReference type="OrthoDB" id="6191410at2"/>
<feature type="domain" description="Methyltransferase type 11" evidence="1">
    <location>
        <begin position="91"/>
        <end position="139"/>
    </location>
</feature>
<dbReference type="Proteomes" id="UP000292120">
    <property type="component" value="Unassembled WGS sequence"/>
</dbReference>
<dbReference type="GO" id="GO:0032259">
    <property type="term" value="P:methylation"/>
    <property type="evidence" value="ECO:0007669"/>
    <property type="project" value="UniProtKB-KW"/>
</dbReference>
<dbReference type="SUPFAM" id="SSF53335">
    <property type="entry name" value="S-adenosyl-L-methionine-dependent methyltransferases"/>
    <property type="match status" value="1"/>
</dbReference>
<dbReference type="AlphaFoldDB" id="A0A4Q9H101"/>